<reference evidence="2 3" key="1">
    <citation type="submission" date="2015-07" db="EMBL/GenBank/DDBJ databases">
        <authorList>
            <person name="Cajimat M.N.B."/>
            <person name="Milazzo M.L."/>
            <person name="Fulhorst C.F."/>
        </authorList>
    </citation>
    <scope>NUCLEOTIDE SEQUENCE [LARGE SCALE GENOMIC DNA]</scope>
    <source>
        <strain evidence="2">Single colony</strain>
    </source>
</reference>
<evidence type="ECO:0000256" key="1">
    <source>
        <dbReference type="SAM" id="Phobius"/>
    </source>
</evidence>
<feature type="transmembrane region" description="Helical" evidence="1">
    <location>
        <begin position="12"/>
        <end position="32"/>
    </location>
</feature>
<evidence type="ECO:0000313" key="3">
    <source>
        <dbReference type="Proteomes" id="UP000199069"/>
    </source>
</evidence>
<dbReference type="Proteomes" id="UP000199069">
    <property type="component" value="Unassembled WGS sequence"/>
</dbReference>
<keyword evidence="1" id="KW-0472">Membrane</keyword>
<dbReference type="PANTHER" id="PTHR12224:SF0">
    <property type="entry name" value="BETA-1,4-MANNOSYL-GLYCOPROTEIN 4-BETA-N-ACETYLGLUCOSAMINYLTRANSFERASE"/>
    <property type="match status" value="1"/>
</dbReference>
<protein>
    <submittedName>
        <fullName evidence="2">BY PROTMAP: gi|342320497|gb|EGU12437.1| Glycosyltransferase family 17 protein [Rhodotorula glutinis ATCC 204091]</fullName>
    </submittedName>
</protein>
<dbReference type="Pfam" id="PF04724">
    <property type="entry name" value="Glyco_transf_17"/>
    <property type="match status" value="1"/>
</dbReference>
<name>A0A0K3CHL0_RHOTO</name>
<accession>A0A0K3CHL0</accession>
<proteinExistence type="predicted"/>
<keyword evidence="3" id="KW-1185">Reference proteome</keyword>
<keyword evidence="2" id="KW-0808">Transferase</keyword>
<gene>
    <name evidence="2" type="primary">FGENESH: predicted gene_7.216</name>
    <name evidence="2" type="ORF">BN2166_0038310</name>
</gene>
<keyword evidence="1" id="KW-1133">Transmembrane helix</keyword>
<organism evidence="2 3">
    <name type="scientific">Rhodotorula toruloides</name>
    <name type="common">Yeast</name>
    <name type="synonym">Rhodosporidium toruloides</name>
    <dbReference type="NCBI Taxonomy" id="5286"/>
    <lineage>
        <taxon>Eukaryota</taxon>
        <taxon>Fungi</taxon>
        <taxon>Dikarya</taxon>
        <taxon>Basidiomycota</taxon>
        <taxon>Pucciniomycotina</taxon>
        <taxon>Microbotryomycetes</taxon>
        <taxon>Sporidiobolales</taxon>
        <taxon>Sporidiobolaceae</taxon>
        <taxon>Rhodotorula</taxon>
    </lineage>
</organism>
<dbReference type="AlphaFoldDB" id="A0A0K3CHL0"/>
<keyword evidence="1" id="KW-0812">Transmembrane</keyword>
<dbReference type="STRING" id="5286.A0A0K3CHL0"/>
<dbReference type="GO" id="GO:0016020">
    <property type="term" value="C:membrane"/>
    <property type="evidence" value="ECO:0007669"/>
    <property type="project" value="InterPro"/>
</dbReference>
<dbReference type="GO" id="GO:0006044">
    <property type="term" value="P:N-acetylglucosamine metabolic process"/>
    <property type="evidence" value="ECO:0007669"/>
    <property type="project" value="TreeGrafter"/>
</dbReference>
<dbReference type="OMA" id="FEWPAGE"/>
<dbReference type="PANTHER" id="PTHR12224">
    <property type="entry name" value="BETA-1,4-MANNOSYL-GLYCOPROTEIN BETA-1,4-N-ACETYLGLUCOSAMINYL-TRANSFERASE"/>
    <property type="match status" value="1"/>
</dbReference>
<dbReference type="GO" id="GO:0003830">
    <property type="term" value="F:beta-1,4-mannosylglycoprotein 4-beta-N-acetylglucosaminyltransferase activity"/>
    <property type="evidence" value="ECO:0007669"/>
    <property type="project" value="InterPro"/>
</dbReference>
<evidence type="ECO:0000313" key="2">
    <source>
        <dbReference type="EMBL" id="CTR07970.1"/>
    </source>
</evidence>
<sequence>MLPLSRNRPATLVLALFGGALLIYLVVLRPLLPRGAIAYATRPLWDHDERPSEVLEHYWAEGLDAADQCRLHGWEKRTDKPEMWDATIFSTELDLLLVRLHELSPAVDRFFLVESDRTFTGLPKPLVLQPALANDARFKPFLPRITYRTFKGRALEKGESPWDQEIALRQSMTSLLREHFPPTPTPSPVMLFSDVDELISRRTVSLLKACAFGPPLHLGLRSFVYSFEFEEGGEVSSWRPSAVEWPLRGEGEDEFYRWCFRHLSDFIRKATGYSHVDRLGSRPSALLRPARIQETVCKGVDMFEMLPEAYSYRDFFNKIRLVPSKSAVDIPSYVVEHADELRYLLPGPGNCIREDAPKS</sequence>
<dbReference type="InterPro" id="IPR006813">
    <property type="entry name" value="Glyco_trans_17"/>
</dbReference>
<dbReference type="EMBL" id="CWKI01000007">
    <property type="protein sequence ID" value="CTR07970.1"/>
    <property type="molecule type" value="Genomic_DNA"/>
</dbReference>